<dbReference type="EC" id="2.6.1.-" evidence="6"/>
<keyword evidence="9" id="KW-1185">Reference proteome</keyword>
<dbReference type="SUPFAM" id="SSF53383">
    <property type="entry name" value="PLP-dependent transferases"/>
    <property type="match status" value="1"/>
</dbReference>
<evidence type="ECO:0000256" key="4">
    <source>
        <dbReference type="ARBA" id="ARBA00022679"/>
    </source>
</evidence>
<evidence type="ECO:0000313" key="8">
    <source>
        <dbReference type="EMBL" id="QJW99780.1"/>
    </source>
</evidence>
<dbReference type="PANTHER" id="PTHR46383:SF1">
    <property type="entry name" value="ASPARTATE AMINOTRANSFERASE"/>
    <property type="match status" value="1"/>
</dbReference>
<protein>
    <recommendedName>
        <fullName evidence="6">Aminotransferase</fullName>
        <ecNumber evidence="6">2.6.1.-</ecNumber>
    </recommendedName>
</protein>
<dbReference type="GO" id="GO:0008483">
    <property type="term" value="F:transaminase activity"/>
    <property type="evidence" value="ECO:0007669"/>
    <property type="project" value="UniProtKB-KW"/>
</dbReference>
<dbReference type="KEGG" id="ftj:FTUN_7403"/>
<evidence type="ECO:0000256" key="6">
    <source>
        <dbReference type="RuleBase" id="RU000481"/>
    </source>
</evidence>
<dbReference type="EMBL" id="CP053452">
    <property type="protein sequence ID" value="QJW99780.1"/>
    <property type="molecule type" value="Genomic_DNA"/>
</dbReference>
<proteinExistence type="inferred from homology"/>
<comment type="cofactor">
    <cofactor evidence="1 6">
        <name>pyridoxal 5'-phosphate</name>
        <dbReference type="ChEBI" id="CHEBI:597326"/>
    </cofactor>
</comment>
<comment type="similarity">
    <text evidence="2 6">Belongs to the class-I pyridoxal-phosphate-dependent aminotransferase family.</text>
</comment>
<sequence length="370" mass="40066">MIPESWLAQRCGAVEVSGVRKIFELGKSLANPVNLSIGQPHFDVPEPVKAAAKAAIDAGQNGYTVTQGIPELLAALRADVRARFPGQERDVIVTSGTSGALVLAMLATVNPGDEVITADPYFVSYPNVTALAGGHLVTVDTYPSFQLDLNRLADAITPRTKAVLLSTPSNPTGAVIDAATQKDLADLCRARGVLLVSDEIYRAFQYDAPHVSPGGYDPNVLVVEGFGKTYGMTGWRLGWAHGPKRLIQEMAKFQQFTFVCAPSVVQHAGTAAMNYDVSGIVADYRRKRDLLVAGLKDHYEFTVPGGAFYLFPKAPWDTGTEFVTEAITHNLLIIPGGVFSRRDTHVRISYAASDETLHRGVEILRKMARR</sequence>
<dbReference type="PROSITE" id="PS00105">
    <property type="entry name" value="AA_TRANSFER_CLASS_1"/>
    <property type="match status" value="1"/>
</dbReference>
<evidence type="ECO:0000256" key="5">
    <source>
        <dbReference type="ARBA" id="ARBA00022898"/>
    </source>
</evidence>
<dbReference type="InterPro" id="IPR015421">
    <property type="entry name" value="PyrdxlP-dep_Trfase_major"/>
</dbReference>
<name>A0A6M5Z2I4_9BACT</name>
<evidence type="ECO:0000256" key="1">
    <source>
        <dbReference type="ARBA" id="ARBA00001933"/>
    </source>
</evidence>
<keyword evidence="5" id="KW-0663">Pyridoxal phosphate</keyword>
<dbReference type="PANTHER" id="PTHR46383">
    <property type="entry name" value="ASPARTATE AMINOTRANSFERASE"/>
    <property type="match status" value="1"/>
</dbReference>
<dbReference type="CDD" id="cd00609">
    <property type="entry name" value="AAT_like"/>
    <property type="match status" value="1"/>
</dbReference>
<evidence type="ECO:0000256" key="3">
    <source>
        <dbReference type="ARBA" id="ARBA00022576"/>
    </source>
</evidence>
<dbReference type="GO" id="GO:0030170">
    <property type="term" value="F:pyridoxal phosphate binding"/>
    <property type="evidence" value="ECO:0007669"/>
    <property type="project" value="InterPro"/>
</dbReference>
<reference evidence="9" key="1">
    <citation type="submission" date="2020-05" db="EMBL/GenBank/DDBJ databases">
        <title>Frigoriglobus tundricola gen. nov., sp. nov., a psychrotolerant cellulolytic planctomycete of the family Gemmataceae with two divergent copies of 16S rRNA gene.</title>
        <authorList>
            <person name="Kulichevskaya I.S."/>
            <person name="Ivanova A.A."/>
            <person name="Naumoff D.G."/>
            <person name="Beletsky A.V."/>
            <person name="Rijpstra W.I.C."/>
            <person name="Sinninghe Damste J.S."/>
            <person name="Mardanov A.V."/>
            <person name="Ravin N.V."/>
            <person name="Dedysh S.N."/>
        </authorList>
    </citation>
    <scope>NUCLEOTIDE SEQUENCE [LARGE SCALE GENOMIC DNA]</scope>
    <source>
        <strain evidence="9">PL17</strain>
    </source>
</reference>
<dbReference type="AlphaFoldDB" id="A0A6M5Z2I4"/>
<dbReference type="InterPro" id="IPR015424">
    <property type="entry name" value="PyrdxlP-dep_Trfase"/>
</dbReference>
<evidence type="ECO:0000259" key="7">
    <source>
        <dbReference type="Pfam" id="PF00155"/>
    </source>
</evidence>
<keyword evidence="4 6" id="KW-0808">Transferase</keyword>
<keyword evidence="3 6" id="KW-0032">Aminotransferase</keyword>
<dbReference type="Pfam" id="PF00155">
    <property type="entry name" value="Aminotran_1_2"/>
    <property type="match status" value="1"/>
</dbReference>
<dbReference type="InterPro" id="IPR050596">
    <property type="entry name" value="AspAT/PAT-like"/>
</dbReference>
<evidence type="ECO:0000313" key="9">
    <source>
        <dbReference type="Proteomes" id="UP000503447"/>
    </source>
</evidence>
<feature type="domain" description="Aminotransferase class I/classII large" evidence="7">
    <location>
        <begin position="32"/>
        <end position="362"/>
    </location>
</feature>
<organism evidence="8 9">
    <name type="scientific">Frigoriglobus tundricola</name>
    <dbReference type="NCBI Taxonomy" id="2774151"/>
    <lineage>
        <taxon>Bacteria</taxon>
        <taxon>Pseudomonadati</taxon>
        <taxon>Planctomycetota</taxon>
        <taxon>Planctomycetia</taxon>
        <taxon>Gemmatales</taxon>
        <taxon>Gemmataceae</taxon>
        <taxon>Frigoriglobus</taxon>
    </lineage>
</organism>
<dbReference type="Proteomes" id="UP000503447">
    <property type="component" value="Chromosome"/>
</dbReference>
<evidence type="ECO:0000256" key="2">
    <source>
        <dbReference type="ARBA" id="ARBA00007441"/>
    </source>
</evidence>
<dbReference type="InterPro" id="IPR004838">
    <property type="entry name" value="NHTrfase_class1_PyrdxlP-BS"/>
</dbReference>
<dbReference type="RefSeq" id="WP_227254568.1">
    <property type="nucleotide sequence ID" value="NZ_CP053452.2"/>
</dbReference>
<dbReference type="GO" id="GO:0006520">
    <property type="term" value="P:amino acid metabolic process"/>
    <property type="evidence" value="ECO:0007669"/>
    <property type="project" value="InterPro"/>
</dbReference>
<dbReference type="InterPro" id="IPR004839">
    <property type="entry name" value="Aminotransferase_I/II_large"/>
</dbReference>
<accession>A0A6M5Z2I4</accession>
<gene>
    <name evidence="8" type="ORF">FTUN_7403</name>
</gene>
<dbReference type="Gene3D" id="3.40.640.10">
    <property type="entry name" value="Type I PLP-dependent aspartate aminotransferase-like (Major domain)"/>
    <property type="match status" value="1"/>
</dbReference>